<proteinExistence type="predicted"/>
<reference evidence="2" key="1">
    <citation type="submission" date="2013-07" db="EMBL/GenBank/DDBJ databases">
        <title>The Genome Sequence of Cryptococcus bestiolae CBS10118.</title>
        <authorList>
            <consortium name="The Broad Institute Genome Sequencing Platform"/>
            <person name="Cuomo C."/>
            <person name="Litvintseva A."/>
            <person name="Chen Y."/>
            <person name="Heitman J."/>
            <person name="Sun S."/>
            <person name="Springer D."/>
            <person name="Dromer F."/>
            <person name="Young S.K."/>
            <person name="Zeng Q."/>
            <person name="Gargeya S."/>
            <person name="Fitzgerald M."/>
            <person name="Abouelleil A."/>
            <person name="Alvarado L."/>
            <person name="Berlin A.M."/>
            <person name="Chapman S.B."/>
            <person name="Dewar J."/>
            <person name="Goldberg J."/>
            <person name="Griggs A."/>
            <person name="Gujja S."/>
            <person name="Hansen M."/>
            <person name="Howarth C."/>
            <person name="Imamovic A."/>
            <person name="Larimer J."/>
            <person name="McCowan C."/>
            <person name="Murphy C."/>
            <person name="Pearson M."/>
            <person name="Priest M."/>
            <person name="Roberts A."/>
            <person name="Saif S."/>
            <person name="Shea T."/>
            <person name="Sykes S."/>
            <person name="Wortman J."/>
            <person name="Nusbaum C."/>
            <person name="Birren B."/>
        </authorList>
    </citation>
    <scope>NUCLEOTIDE SEQUENCE [LARGE SCALE GENOMIC DNA]</scope>
    <source>
        <strain evidence="2">CBS 10118</strain>
    </source>
</reference>
<feature type="chain" id="PRO_5042334795" evidence="1">
    <location>
        <begin position="18"/>
        <end position="225"/>
    </location>
</feature>
<dbReference type="EMBL" id="KI894021">
    <property type="protein sequence ID" value="OCF25375.1"/>
    <property type="molecule type" value="Genomic_DNA"/>
</dbReference>
<dbReference type="GeneID" id="30209593"/>
<gene>
    <name evidence="2" type="ORF">I302_05194</name>
    <name evidence="3" type="ORF">I302_106068</name>
</gene>
<dbReference type="OrthoDB" id="2564301at2759"/>
<dbReference type="EMBL" id="CP144544">
    <property type="protein sequence ID" value="WVW84040.1"/>
    <property type="molecule type" value="Genomic_DNA"/>
</dbReference>
<protein>
    <submittedName>
        <fullName evidence="2">Uncharacterized protein</fullName>
    </submittedName>
</protein>
<reference evidence="2" key="3">
    <citation type="submission" date="2014-01" db="EMBL/GenBank/DDBJ databases">
        <title>Evolution of pathogenesis and genome organization in the Tremellales.</title>
        <authorList>
            <person name="Cuomo C."/>
            <person name="Litvintseva A."/>
            <person name="Heitman J."/>
            <person name="Chen Y."/>
            <person name="Sun S."/>
            <person name="Springer D."/>
            <person name="Dromer F."/>
            <person name="Young S."/>
            <person name="Zeng Q."/>
            <person name="Chapman S."/>
            <person name="Gujja S."/>
            <person name="Saif S."/>
            <person name="Birren B."/>
        </authorList>
    </citation>
    <scope>NUCLEOTIDE SEQUENCE</scope>
    <source>
        <strain evidence="2">CBS 10118</strain>
    </source>
</reference>
<sequence length="225" mass="25230">MLVKLSLIACILKVCFAIVIGSITSDKSSVDSRSIGIVPEDTCVCPYDPDDQEGSWECQVDCSDAEKRMYLSERDSTEHTKRVCYCQDDDPYCNCPIIHRPWNDFDKREPEVDNTISALHPRSCPPDGQEVCHKVEGKVVCIPCIEERIVCPVYKRAQSDSAICYRGLNGKYICPPCQPSCCPREIFRALHESNSDVWCPPCDYPQAATVTEQVTDITQPTPTAK</sequence>
<dbReference type="Proteomes" id="UP000092730">
    <property type="component" value="Chromosome 4"/>
</dbReference>
<feature type="signal peptide" evidence="1">
    <location>
        <begin position="1"/>
        <end position="17"/>
    </location>
</feature>
<accession>A0A1B9G2Y4</accession>
<evidence type="ECO:0000313" key="4">
    <source>
        <dbReference type="Proteomes" id="UP000092730"/>
    </source>
</evidence>
<dbReference type="AlphaFoldDB" id="A0A1B9G2Y4"/>
<dbReference type="VEuPathDB" id="FungiDB:I302_05194"/>
<dbReference type="KEGG" id="kbi:30209593"/>
<evidence type="ECO:0000256" key="1">
    <source>
        <dbReference type="SAM" id="SignalP"/>
    </source>
</evidence>
<evidence type="ECO:0000313" key="2">
    <source>
        <dbReference type="EMBL" id="OCF25375.1"/>
    </source>
</evidence>
<reference evidence="3" key="4">
    <citation type="submission" date="2024-02" db="EMBL/GenBank/DDBJ databases">
        <title>Comparative genomics of Cryptococcus and Kwoniella reveals pathogenesis evolution and contrasting modes of karyotype evolution via chromosome fusion or intercentromeric recombination.</title>
        <authorList>
            <person name="Coelho M.A."/>
            <person name="David-Palma M."/>
            <person name="Shea T."/>
            <person name="Bowers K."/>
            <person name="McGinley-Smith S."/>
            <person name="Mohammad A.W."/>
            <person name="Gnirke A."/>
            <person name="Yurkov A.M."/>
            <person name="Nowrousian M."/>
            <person name="Sun S."/>
            <person name="Cuomo C.A."/>
            <person name="Heitman J."/>
        </authorList>
    </citation>
    <scope>NUCLEOTIDE SEQUENCE</scope>
    <source>
        <strain evidence="3">CBS 10118</strain>
    </source>
</reference>
<reference evidence="3" key="2">
    <citation type="submission" date="2013-07" db="EMBL/GenBank/DDBJ databases">
        <authorList>
            <consortium name="The Broad Institute Genome Sequencing Platform"/>
            <person name="Cuomo C."/>
            <person name="Litvintseva A."/>
            <person name="Chen Y."/>
            <person name="Heitman J."/>
            <person name="Sun S."/>
            <person name="Springer D."/>
            <person name="Dromer F."/>
            <person name="Young S.K."/>
            <person name="Zeng Q."/>
            <person name="Gargeya S."/>
            <person name="Fitzgerald M."/>
            <person name="Abouelleil A."/>
            <person name="Alvarado L."/>
            <person name="Berlin A.M."/>
            <person name="Chapman S.B."/>
            <person name="Dewar J."/>
            <person name="Goldberg J."/>
            <person name="Griggs A."/>
            <person name="Gujja S."/>
            <person name="Hansen M."/>
            <person name="Howarth C."/>
            <person name="Imamovic A."/>
            <person name="Larimer J."/>
            <person name="McCowan C."/>
            <person name="Murphy C."/>
            <person name="Pearson M."/>
            <person name="Priest M."/>
            <person name="Roberts A."/>
            <person name="Saif S."/>
            <person name="Shea T."/>
            <person name="Sykes S."/>
            <person name="Wortman J."/>
            <person name="Nusbaum C."/>
            <person name="Birren B."/>
        </authorList>
    </citation>
    <scope>NUCLEOTIDE SEQUENCE</scope>
    <source>
        <strain evidence="3">CBS 10118</strain>
    </source>
</reference>
<evidence type="ECO:0000313" key="3">
    <source>
        <dbReference type="EMBL" id="WVW84040.1"/>
    </source>
</evidence>
<organism evidence="2">
    <name type="scientific">Kwoniella bestiolae CBS 10118</name>
    <dbReference type="NCBI Taxonomy" id="1296100"/>
    <lineage>
        <taxon>Eukaryota</taxon>
        <taxon>Fungi</taxon>
        <taxon>Dikarya</taxon>
        <taxon>Basidiomycota</taxon>
        <taxon>Agaricomycotina</taxon>
        <taxon>Tremellomycetes</taxon>
        <taxon>Tremellales</taxon>
        <taxon>Cryptococcaceae</taxon>
        <taxon>Kwoniella</taxon>
    </lineage>
</organism>
<name>A0A1B9G2Y4_9TREE</name>
<keyword evidence="4" id="KW-1185">Reference proteome</keyword>
<dbReference type="RefSeq" id="XP_019046445.1">
    <property type="nucleotide sequence ID" value="XM_019191815.1"/>
</dbReference>
<keyword evidence="1" id="KW-0732">Signal</keyword>